<keyword evidence="7" id="KW-0131">Cell cycle</keyword>
<evidence type="ECO:0000313" key="8">
    <source>
        <dbReference type="Proteomes" id="UP000239549"/>
    </source>
</evidence>
<dbReference type="Pfam" id="PF01098">
    <property type="entry name" value="FTSW_RODA_SPOVE"/>
    <property type="match status" value="1"/>
</dbReference>
<dbReference type="PANTHER" id="PTHR30474:SF1">
    <property type="entry name" value="PEPTIDOGLYCAN GLYCOSYLTRANSFERASE MRDB"/>
    <property type="match status" value="1"/>
</dbReference>
<evidence type="ECO:0000256" key="6">
    <source>
        <dbReference type="SAM" id="Phobius"/>
    </source>
</evidence>
<dbReference type="GO" id="GO:0008360">
    <property type="term" value="P:regulation of cell shape"/>
    <property type="evidence" value="ECO:0007669"/>
    <property type="project" value="UniProtKB-KW"/>
</dbReference>
<dbReference type="GO" id="GO:0005886">
    <property type="term" value="C:plasma membrane"/>
    <property type="evidence" value="ECO:0007669"/>
    <property type="project" value="TreeGrafter"/>
</dbReference>
<dbReference type="PANTHER" id="PTHR30474">
    <property type="entry name" value="CELL CYCLE PROTEIN"/>
    <property type="match status" value="1"/>
</dbReference>
<comment type="caution">
    <text evidence="7">The sequence shown here is derived from an EMBL/GenBank/DDBJ whole genome shotgun (WGS) entry which is preliminary data.</text>
</comment>
<dbReference type="GO" id="GO:0015648">
    <property type="term" value="F:lipid-linked peptidoglycan transporter activity"/>
    <property type="evidence" value="ECO:0007669"/>
    <property type="project" value="TreeGrafter"/>
</dbReference>
<evidence type="ECO:0000256" key="3">
    <source>
        <dbReference type="ARBA" id="ARBA00022960"/>
    </source>
</evidence>
<dbReference type="GO" id="GO:0051301">
    <property type="term" value="P:cell division"/>
    <property type="evidence" value="ECO:0007669"/>
    <property type="project" value="UniProtKB-KW"/>
</dbReference>
<dbReference type="InterPro" id="IPR047928">
    <property type="entry name" value="Perm_prefix_1"/>
</dbReference>
<proteinExistence type="predicted"/>
<dbReference type="OrthoDB" id="9802195at2"/>
<feature type="transmembrane region" description="Helical" evidence="6">
    <location>
        <begin position="210"/>
        <end position="227"/>
    </location>
</feature>
<dbReference type="AlphaFoldDB" id="A0A2L2XEU1"/>
<dbReference type="GO" id="GO:0032153">
    <property type="term" value="C:cell division site"/>
    <property type="evidence" value="ECO:0007669"/>
    <property type="project" value="TreeGrafter"/>
</dbReference>
<keyword evidence="3" id="KW-0133">Cell shape</keyword>
<protein>
    <submittedName>
        <fullName evidence="7">Cell division protein FtsW</fullName>
    </submittedName>
</protein>
<organism evidence="7 8">
    <name type="scientific">Desulfocucumis palustris</name>
    <dbReference type="NCBI Taxonomy" id="1898651"/>
    <lineage>
        <taxon>Bacteria</taxon>
        <taxon>Bacillati</taxon>
        <taxon>Bacillota</taxon>
        <taxon>Clostridia</taxon>
        <taxon>Eubacteriales</taxon>
        <taxon>Desulfocucumaceae</taxon>
        <taxon>Desulfocucumis</taxon>
    </lineage>
</organism>
<keyword evidence="4 6" id="KW-1133">Transmembrane helix</keyword>
<feature type="transmembrane region" description="Helical" evidence="6">
    <location>
        <begin position="150"/>
        <end position="169"/>
    </location>
</feature>
<comment type="subcellular location">
    <subcellularLocation>
        <location evidence="1">Membrane</location>
        <topology evidence="1">Multi-pass membrane protein</topology>
    </subcellularLocation>
</comment>
<feature type="transmembrane region" description="Helical" evidence="6">
    <location>
        <begin position="175"/>
        <end position="198"/>
    </location>
</feature>
<keyword evidence="5 6" id="KW-0472">Membrane</keyword>
<keyword evidence="2 6" id="KW-0812">Transmembrane</keyword>
<name>A0A2L2XEU1_9FIRM</name>
<evidence type="ECO:0000256" key="5">
    <source>
        <dbReference type="ARBA" id="ARBA00023136"/>
    </source>
</evidence>
<dbReference type="RefSeq" id="WP_104372509.1">
    <property type="nucleotide sequence ID" value="NZ_BFAV01000130.1"/>
</dbReference>
<reference evidence="8" key="1">
    <citation type="submission" date="2018-02" db="EMBL/GenBank/DDBJ databases">
        <title>Genome sequence of Desulfocucumis palustris strain NAW-5.</title>
        <authorList>
            <person name="Watanabe M."/>
            <person name="Kojima H."/>
            <person name="Fukui M."/>
        </authorList>
    </citation>
    <scope>NUCLEOTIDE SEQUENCE [LARGE SCALE GENOMIC DNA]</scope>
    <source>
        <strain evidence="8">NAW-5</strain>
    </source>
</reference>
<dbReference type="EMBL" id="BFAV01000130">
    <property type="protein sequence ID" value="GBF34223.1"/>
    <property type="molecule type" value="Genomic_DNA"/>
</dbReference>
<feature type="transmembrane region" description="Helical" evidence="6">
    <location>
        <begin position="369"/>
        <end position="396"/>
    </location>
</feature>
<evidence type="ECO:0000256" key="1">
    <source>
        <dbReference type="ARBA" id="ARBA00004141"/>
    </source>
</evidence>
<dbReference type="InterPro" id="IPR001182">
    <property type="entry name" value="FtsW/RodA"/>
</dbReference>
<dbReference type="NCBIfam" id="NF038403">
    <property type="entry name" value="perm_prefix_1"/>
    <property type="match status" value="1"/>
</dbReference>
<evidence type="ECO:0000256" key="4">
    <source>
        <dbReference type="ARBA" id="ARBA00022989"/>
    </source>
</evidence>
<evidence type="ECO:0000313" key="7">
    <source>
        <dbReference type="EMBL" id="GBF34223.1"/>
    </source>
</evidence>
<evidence type="ECO:0000256" key="2">
    <source>
        <dbReference type="ARBA" id="ARBA00022692"/>
    </source>
</evidence>
<feature type="transmembrane region" description="Helical" evidence="6">
    <location>
        <begin position="82"/>
        <end position="101"/>
    </location>
</feature>
<feature type="transmembrane region" description="Helical" evidence="6">
    <location>
        <begin position="121"/>
        <end position="138"/>
    </location>
</feature>
<feature type="transmembrane region" description="Helical" evidence="6">
    <location>
        <begin position="328"/>
        <end position="357"/>
    </location>
</feature>
<sequence length="436" mass="47669">MVIKQNDRILAYINDVCSQIKFREVHKEIQLELKSHLQEIVEEYLSEGFSEDEAVGKAIAQMGSAEIVGRQLDKVHKPKPEWTVLTLSLLFAGLGLLSIYFMEKQGLFASASASIPMFTRSIAVIIIGAVVVTGLYLFDYRKLEPFSKHIYLGTVFALTVLLFVGQPVIGKPYFSVGFFSFDMAGISTILFSIALAGILNKWDWNNSEKLAQLALLCLVPLILILASHSLATGVIYCITCIALVIVSGAGPRDFLILTGLVSGMILLPIINDPYRLNRLTAFIHPEKDLSGMGWLGAQLSKLIDNSGLYGQGLALKPEYVPGLHTDFIFSYITFAFGWIAGGVLAVLVAVFIIRIMLIATAVKSSYARLLVTGFVAIFAVQFLWNILMNLGFAPLIGVGLPFVSYGGSQLIFNAAALGIIFSVYRRRNLSGPLIDG</sequence>
<keyword evidence="7" id="KW-0132">Cell division</keyword>
<keyword evidence="8" id="KW-1185">Reference proteome</keyword>
<gene>
    <name evidence="7" type="ORF">DCCM_3335</name>
</gene>
<accession>A0A2L2XEU1</accession>
<feature type="transmembrane region" description="Helical" evidence="6">
    <location>
        <begin position="402"/>
        <end position="424"/>
    </location>
</feature>
<dbReference type="Proteomes" id="UP000239549">
    <property type="component" value="Unassembled WGS sequence"/>
</dbReference>